<sequence length="108" mass="12550">MPVYNKLVRDNMLEIIDSKGLTYRARTLEPIEFLTEVKAKMLEEAREFREATTEQEAIEELVDILELVHTAISVLGVSYEELESFRKHKKTERGGFDSGIYLIEVEEQ</sequence>
<organism evidence="1 2">
    <name type="scientific">Lysinibacillus pinottii</name>
    <dbReference type="NCBI Taxonomy" id="2973932"/>
    <lineage>
        <taxon>Bacteria</taxon>
        <taxon>Bacillati</taxon>
        <taxon>Bacillota</taxon>
        <taxon>Bacilli</taxon>
        <taxon>Bacillales</taxon>
        <taxon>Bacillaceae</taxon>
        <taxon>Lysinibacillus</taxon>
    </lineage>
</organism>
<proteinExistence type="predicted"/>
<evidence type="ECO:0000313" key="2">
    <source>
        <dbReference type="Proteomes" id="UP001525021"/>
    </source>
</evidence>
<name>A0ABT2DRC3_9BACI</name>
<evidence type="ECO:0000313" key="1">
    <source>
        <dbReference type="EMBL" id="MCS1397279.1"/>
    </source>
</evidence>
<reference evidence="1 2" key="1">
    <citation type="submission" date="2022-08" db="EMBL/GenBank/DDBJ databases">
        <title>Lysinibacillus sequencing.</title>
        <authorList>
            <person name="Dunlap C."/>
        </authorList>
    </citation>
    <scope>NUCLEOTIDE SEQUENCE [LARGE SCALE GENOMIC DNA]</scope>
    <source>
        <strain evidence="1 2">PB211</strain>
    </source>
</reference>
<dbReference type="Pfam" id="PF01503">
    <property type="entry name" value="PRA-PH"/>
    <property type="match status" value="1"/>
</dbReference>
<dbReference type="CDD" id="cd11532">
    <property type="entry name" value="NTP-PPase_COG4997"/>
    <property type="match status" value="1"/>
</dbReference>
<dbReference type="Proteomes" id="UP001525021">
    <property type="component" value="Unassembled WGS sequence"/>
</dbReference>
<comment type="caution">
    <text evidence="1">The sequence shown here is derived from an EMBL/GenBank/DDBJ whole genome shotgun (WGS) entry which is preliminary data.</text>
</comment>
<dbReference type="InterPro" id="IPR038735">
    <property type="entry name" value="MSMEG_1276-like_NTP-PPase_dom"/>
</dbReference>
<dbReference type="InterPro" id="IPR021130">
    <property type="entry name" value="PRib-ATP_PPHydrolase-like"/>
</dbReference>
<accession>A0ABT2DRC3</accession>
<gene>
    <name evidence="1" type="ORF">NXZ79_14700</name>
</gene>
<protein>
    <submittedName>
        <fullName evidence="1">Nucleoside triphosphate pyrophosphohydrolase</fullName>
    </submittedName>
</protein>
<keyword evidence="2" id="KW-1185">Reference proteome</keyword>
<dbReference type="EMBL" id="JANTOO010000014">
    <property type="protein sequence ID" value="MCS1397279.1"/>
    <property type="molecule type" value="Genomic_DNA"/>
</dbReference>
<dbReference type="RefSeq" id="WP_036162060.1">
    <property type="nucleotide sequence ID" value="NZ_JANTOO010000014.1"/>
</dbReference>